<dbReference type="InterPro" id="IPR000795">
    <property type="entry name" value="T_Tr_GTP-bd_dom"/>
</dbReference>
<dbReference type="SUPFAM" id="SSF54980">
    <property type="entry name" value="EF-G C-terminal domain-like"/>
    <property type="match status" value="2"/>
</dbReference>
<dbReference type="Gene3D" id="2.40.30.10">
    <property type="entry name" value="Translation factors"/>
    <property type="match status" value="1"/>
</dbReference>
<dbReference type="InterPro" id="IPR027417">
    <property type="entry name" value="P-loop_NTPase"/>
</dbReference>
<dbReference type="InterPro" id="IPR000640">
    <property type="entry name" value="EFG_V-like"/>
</dbReference>
<dbReference type="InterPro" id="IPR009000">
    <property type="entry name" value="Transl_B-barrel_sf"/>
</dbReference>
<dbReference type="PANTHER" id="PTHR43261">
    <property type="entry name" value="TRANSLATION ELONGATION FACTOR G-RELATED"/>
    <property type="match status" value="1"/>
</dbReference>
<evidence type="ECO:0000256" key="3">
    <source>
        <dbReference type="ARBA" id="ARBA00023134"/>
    </source>
</evidence>
<dbReference type="Pfam" id="PF00009">
    <property type="entry name" value="GTP_EFTU"/>
    <property type="match status" value="1"/>
</dbReference>
<protein>
    <submittedName>
        <fullName evidence="6">GTP-binding protein</fullName>
    </submittedName>
</protein>
<keyword evidence="3" id="KW-0342">GTP-binding</keyword>
<dbReference type="Gene3D" id="3.30.70.240">
    <property type="match status" value="1"/>
</dbReference>
<dbReference type="InterPro" id="IPR020568">
    <property type="entry name" value="Ribosomal_Su5_D2-typ_SF"/>
</dbReference>
<sequence>MTSTIGLFAHVDAGKTTFAEQLLFHTNHIHQPGRVDHQNTYLDHHTVERERGITVFSEQALMETDKSMYQLIDTPGHVDFSAEMERMVHVIDYGIIIVSAVEGIQGHTETVWQLLREHDKPVFFYINKMDREGADKEAVMQEIEKDFAGSIFDAMKFFQSDCLDDDLKEKIAEKDDFLLEQYLEGNSDEKLWRARVAAMVQSRTLFPCFCGSALQGIGIDHVIKALDEWAGKTWDNSRQFIGTVYKIRHDKDGHKLTFIKALQGQMSVREQLNGEKVNELRIYDGQNFSSVDKVEAGQLFAVAGSSTLSIGDTAGEGKKSATYTMVPTMRVKVEYGKEESDRDMLQLFELLDAEDPSLQVEWDNELKEIHLHILGVIQLEVLKQLVFERFNKLIDFTPPEILYKETIKFPVMGYGHFEPLRHYAEVHLQLKPAERGNGVTFENRCHVDDLPLNYQRLVEQHVFERAHTGILTGAVLADIHIILINGRAHEKHTSGGDFREATYRAIRQGLEQAEKLLLEPYYEVKIKVPSHLIGRVIADIEKANGLFDAPVTEGEKAILTGKVPVSTFRDYPITFASFTKGKGSLQLRYAGYYECHNPIEVMEKLAYDKNQDPIYRSSSVFCAKGESYSVPWHEAKEHMHANTEKATH</sequence>
<dbReference type="SUPFAM" id="SSF54211">
    <property type="entry name" value="Ribosomal protein S5 domain 2-like"/>
    <property type="match status" value="1"/>
</dbReference>
<dbReference type="Proteomes" id="UP001595882">
    <property type="component" value="Unassembled WGS sequence"/>
</dbReference>
<comment type="caution">
    <text evidence="6">The sequence shown here is derived from an EMBL/GenBank/DDBJ whole genome shotgun (WGS) entry which is preliminary data.</text>
</comment>
<dbReference type="InterPro" id="IPR014721">
    <property type="entry name" value="Ribsml_uS5_D2-typ_fold_subgr"/>
</dbReference>
<dbReference type="PRINTS" id="PR01037">
    <property type="entry name" value="TCRTETOQM"/>
</dbReference>
<dbReference type="EMBL" id="JBHSDT010000004">
    <property type="protein sequence ID" value="MFC4403077.1"/>
    <property type="molecule type" value="Genomic_DNA"/>
</dbReference>
<evidence type="ECO:0000313" key="7">
    <source>
        <dbReference type="Proteomes" id="UP001595882"/>
    </source>
</evidence>
<dbReference type="InterPro" id="IPR035647">
    <property type="entry name" value="EFG_III/V"/>
</dbReference>
<dbReference type="SMART" id="SM00889">
    <property type="entry name" value="EFG_IV"/>
    <property type="match status" value="1"/>
</dbReference>
<dbReference type="Gene3D" id="3.30.70.870">
    <property type="entry name" value="Elongation Factor G (Translational Gtpase), domain 3"/>
    <property type="match status" value="1"/>
</dbReference>
<dbReference type="Pfam" id="PF03764">
    <property type="entry name" value="EFG_IV"/>
    <property type="match status" value="1"/>
</dbReference>
<keyword evidence="4" id="KW-0046">Antibiotic resistance</keyword>
<dbReference type="SUPFAM" id="SSF50447">
    <property type="entry name" value="Translation proteins"/>
    <property type="match status" value="1"/>
</dbReference>
<dbReference type="InterPro" id="IPR035650">
    <property type="entry name" value="Tet_C"/>
</dbReference>
<dbReference type="RefSeq" id="WP_390251276.1">
    <property type="nucleotide sequence ID" value="NZ_JBHSDT010000004.1"/>
</dbReference>
<dbReference type="PANTHER" id="PTHR43261:SF7">
    <property type="entry name" value="ELONGATION FACTOR G-LIKE PROTEIN"/>
    <property type="match status" value="1"/>
</dbReference>
<keyword evidence="1" id="KW-0547">Nucleotide-binding</keyword>
<dbReference type="InterPro" id="IPR005225">
    <property type="entry name" value="Small_GTP-bd"/>
</dbReference>
<reference evidence="7" key="1">
    <citation type="journal article" date="2019" name="Int. J. Syst. Evol. Microbiol.">
        <title>The Global Catalogue of Microorganisms (GCM) 10K type strain sequencing project: providing services to taxonomists for standard genome sequencing and annotation.</title>
        <authorList>
            <consortium name="The Broad Institute Genomics Platform"/>
            <consortium name="The Broad Institute Genome Sequencing Center for Infectious Disease"/>
            <person name="Wu L."/>
            <person name="Ma J."/>
        </authorList>
    </citation>
    <scope>NUCLEOTIDE SEQUENCE [LARGE SCALE GENOMIC DNA]</scope>
    <source>
        <strain evidence="7">CCUG 37865</strain>
    </source>
</reference>
<organism evidence="6 7">
    <name type="scientific">Gracilibacillus xinjiangensis</name>
    <dbReference type="NCBI Taxonomy" id="1193282"/>
    <lineage>
        <taxon>Bacteria</taxon>
        <taxon>Bacillati</taxon>
        <taxon>Bacillota</taxon>
        <taxon>Bacilli</taxon>
        <taxon>Bacillales</taxon>
        <taxon>Bacillaceae</taxon>
        <taxon>Gracilibacillus</taxon>
    </lineage>
</organism>
<evidence type="ECO:0000256" key="4">
    <source>
        <dbReference type="ARBA" id="ARBA00023251"/>
    </source>
</evidence>
<dbReference type="CDD" id="cd03711">
    <property type="entry name" value="Tet_C"/>
    <property type="match status" value="1"/>
</dbReference>
<gene>
    <name evidence="6" type="ORF">ACFOY7_08315</name>
</gene>
<dbReference type="PRINTS" id="PR00315">
    <property type="entry name" value="ELONGATNFCT"/>
</dbReference>
<evidence type="ECO:0000256" key="2">
    <source>
        <dbReference type="ARBA" id="ARBA00022917"/>
    </source>
</evidence>
<dbReference type="PROSITE" id="PS51722">
    <property type="entry name" value="G_TR_2"/>
    <property type="match status" value="1"/>
</dbReference>
<keyword evidence="2" id="KW-0648">Protein biosynthesis</keyword>
<evidence type="ECO:0000259" key="5">
    <source>
        <dbReference type="PROSITE" id="PS51722"/>
    </source>
</evidence>
<evidence type="ECO:0000256" key="1">
    <source>
        <dbReference type="ARBA" id="ARBA00022741"/>
    </source>
</evidence>
<dbReference type="Gene3D" id="3.30.230.10">
    <property type="match status" value="1"/>
</dbReference>
<dbReference type="Pfam" id="PF00679">
    <property type="entry name" value="EFG_C"/>
    <property type="match status" value="1"/>
</dbReference>
<dbReference type="Gene3D" id="3.40.50.300">
    <property type="entry name" value="P-loop containing nucleotide triphosphate hydrolases"/>
    <property type="match status" value="1"/>
</dbReference>
<proteinExistence type="predicted"/>
<evidence type="ECO:0000313" key="6">
    <source>
        <dbReference type="EMBL" id="MFC4403077.1"/>
    </source>
</evidence>
<name>A0ABV8WT82_9BACI</name>
<dbReference type="SUPFAM" id="SSF52540">
    <property type="entry name" value="P-loop containing nucleoside triphosphate hydrolases"/>
    <property type="match status" value="1"/>
</dbReference>
<keyword evidence="7" id="KW-1185">Reference proteome</keyword>
<dbReference type="InterPro" id="IPR005517">
    <property type="entry name" value="Transl_elong_EFG/EF2_IV"/>
</dbReference>
<dbReference type="SMART" id="SM00838">
    <property type="entry name" value="EFG_C"/>
    <property type="match status" value="1"/>
</dbReference>
<accession>A0ABV8WT82</accession>
<dbReference type="NCBIfam" id="TIGR00231">
    <property type="entry name" value="small_GTP"/>
    <property type="match status" value="1"/>
</dbReference>
<feature type="domain" description="Tr-type G" evidence="5">
    <location>
        <begin position="1"/>
        <end position="237"/>
    </location>
</feature>